<comment type="caution">
    <text evidence="2">The sequence shown here is derived from an EMBL/GenBank/DDBJ whole genome shotgun (WGS) entry which is preliminary data.</text>
</comment>
<dbReference type="PANTHER" id="PTHR24148:SF73">
    <property type="entry name" value="HET DOMAIN PROTEIN (AFU_ORTHOLOGUE AFUA_8G01020)"/>
    <property type="match status" value="1"/>
</dbReference>
<proteinExistence type="predicted"/>
<dbReference type="InterPro" id="IPR010730">
    <property type="entry name" value="HET"/>
</dbReference>
<dbReference type="AlphaFoldDB" id="G9NKV1"/>
<dbReference type="PANTHER" id="PTHR24148">
    <property type="entry name" value="ANKYRIN REPEAT DOMAIN-CONTAINING PROTEIN 39 HOMOLOG-RELATED"/>
    <property type="match status" value="1"/>
</dbReference>
<keyword evidence="3" id="KW-1185">Reference proteome</keyword>
<dbReference type="Pfam" id="PF06985">
    <property type="entry name" value="HET"/>
    <property type="match status" value="1"/>
</dbReference>
<dbReference type="EMBL" id="ABDG02000018">
    <property type="protein sequence ID" value="EHK48522.1"/>
    <property type="molecule type" value="Genomic_DNA"/>
</dbReference>
<dbReference type="InterPro" id="IPR052895">
    <property type="entry name" value="HetReg/Transcr_Mod"/>
</dbReference>
<feature type="non-terminal residue" evidence="2">
    <location>
        <position position="181"/>
    </location>
</feature>
<evidence type="ECO:0000313" key="2">
    <source>
        <dbReference type="EMBL" id="EHK48522.1"/>
    </source>
</evidence>
<accession>G9NKV1</accession>
<name>G9NKV1_HYPAI</name>
<dbReference type="HOGENOM" id="CLU_004184_6_0_1"/>
<evidence type="ECO:0000259" key="1">
    <source>
        <dbReference type="Pfam" id="PF06985"/>
    </source>
</evidence>
<dbReference type="OrthoDB" id="5386682at2759"/>
<feature type="domain" description="Heterokaryon incompatibility" evidence="1">
    <location>
        <begin position="40"/>
        <end position="172"/>
    </location>
</feature>
<gene>
    <name evidence="2" type="ORF">TRIATDRAFT_185576</name>
</gene>
<reference evidence="2 3" key="1">
    <citation type="journal article" date="2011" name="Genome Biol.">
        <title>Comparative genome sequence analysis underscores mycoparasitism as the ancestral life style of Trichoderma.</title>
        <authorList>
            <person name="Kubicek C.P."/>
            <person name="Herrera-Estrella A."/>
            <person name="Seidl-Seiboth V."/>
            <person name="Martinez D.A."/>
            <person name="Druzhinina I.S."/>
            <person name="Thon M."/>
            <person name="Zeilinger S."/>
            <person name="Casas-Flores S."/>
            <person name="Horwitz B.A."/>
            <person name="Mukherjee P.K."/>
            <person name="Mukherjee M."/>
            <person name="Kredics L."/>
            <person name="Alcaraz L.D."/>
            <person name="Aerts A."/>
            <person name="Antal Z."/>
            <person name="Atanasova L."/>
            <person name="Cervantes-Badillo M.G."/>
            <person name="Challacombe J."/>
            <person name="Chertkov O."/>
            <person name="McCluskey K."/>
            <person name="Coulpier F."/>
            <person name="Deshpande N."/>
            <person name="von Doehren H."/>
            <person name="Ebbole D.J."/>
            <person name="Esquivel-Naranjo E.U."/>
            <person name="Fekete E."/>
            <person name="Flipphi M."/>
            <person name="Glaser F."/>
            <person name="Gomez-Rodriguez E.Y."/>
            <person name="Gruber S."/>
            <person name="Han C."/>
            <person name="Henrissat B."/>
            <person name="Hermosa R."/>
            <person name="Hernandez-Onate M."/>
            <person name="Karaffa L."/>
            <person name="Kosti I."/>
            <person name="Le Crom S."/>
            <person name="Lindquist E."/>
            <person name="Lucas S."/>
            <person name="Luebeck M."/>
            <person name="Luebeck P.S."/>
            <person name="Margeot A."/>
            <person name="Metz B."/>
            <person name="Misra M."/>
            <person name="Nevalainen H."/>
            <person name="Omann M."/>
            <person name="Packer N."/>
            <person name="Perrone G."/>
            <person name="Uresti-Rivera E.E."/>
            <person name="Salamov A."/>
            <person name="Schmoll M."/>
            <person name="Seiboth B."/>
            <person name="Shapiro H."/>
            <person name="Sukno S."/>
            <person name="Tamayo-Ramos J.A."/>
            <person name="Tisch D."/>
            <person name="Wiest A."/>
            <person name="Wilkinson H.H."/>
            <person name="Zhang M."/>
            <person name="Coutinho P.M."/>
            <person name="Kenerley C.M."/>
            <person name="Monte E."/>
            <person name="Baker S.E."/>
            <person name="Grigoriev I.V."/>
        </authorList>
    </citation>
    <scope>NUCLEOTIDE SEQUENCE [LARGE SCALE GENOMIC DNA]</scope>
    <source>
        <strain evidence="3">ATCC 20476 / IMI 206040</strain>
    </source>
</reference>
<feature type="non-terminal residue" evidence="2">
    <location>
        <position position="1"/>
    </location>
</feature>
<dbReference type="STRING" id="452589.G9NKV1"/>
<sequence length="181" mass="20455">YRPLNPLAREIRLLSLAKPLSPDGFCITLRHCRLDEAPPFMAISYYWGDPTPRCDVVCNGQAFKITGSLDCALKRIFMWRQDLVLWADGICINQKDISERASQVMLMGDIYSKAQATAAYLGENLANGDESDNSLETDQTPFALMHQLNAIWACLMHLCSQPWFSRSWVLQEVVLAKDVLV</sequence>
<protein>
    <recommendedName>
        <fullName evidence="1">Heterokaryon incompatibility domain-containing protein</fullName>
    </recommendedName>
</protein>
<organism evidence="2 3">
    <name type="scientific">Hypocrea atroviridis (strain ATCC 20476 / IMI 206040)</name>
    <name type="common">Trichoderma atroviride</name>
    <dbReference type="NCBI Taxonomy" id="452589"/>
    <lineage>
        <taxon>Eukaryota</taxon>
        <taxon>Fungi</taxon>
        <taxon>Dikarya</taxon>
        <taxon>Ascomycota</taxon>
        <taxon>Pezizomycotina</taxon>
        <taxon>Sordariomycetes</taxon>
        <taxon>Hypocreomycetidae</taxon>
        <taxon>Hypocreales</taxon>
        <taxon>Hypocreaceae</taxon>
        <taxon>Trichoderma</taxon>
    </lineage>
</organism>
<evidence type="ECO:0000313" key="3">
    <source>
        <dbReference type="Proteomes" id="UP000005426"/>
    </source>
</evidence>
<dbReference type="Proteomes" id="UP000005426">
    <property type="component" value="Unassembled WGS sequence"/>
</dbReference>
<dbReference type="OMA" id="WRIWADA"/>